<evidence type="ECO:0000313" key="11">
    <source>
        <dbReference type="EnsemblMetazoa" id="AALFPA23_023754.P35401"/>
    </source>
</evidence>
<dbReference type="PANTHER" id="PTHR11923">
    <property type="entry name" value="SCAVENGER RECEPTOR CLASS B TYPE-1 SR-B1"/>
    <property type="match status" value="1"/>
</dbReference>
<evidence type="ECO:0008006" key="13">
    <source>
        <dbReference type="Google" id="ProtNLM"/>
    </source>
</evidence>
<keyword evidence="12" id="KW-1185">Reference proteome</keyword>
<dbReference type="RefSeq" id="XP_062707853.1">
    <property type="nucleotide sequence ID" value="XM_062851869.1"/>
</dbReference>
<dbReference type="Proteomes" id="UP000069940">
    <property type="component" value="Unassembled WGS sequence"/>
</dbReference>
<evidence type="ECO:0000256" key="7">
    <source>
        <dbReference type="ARBA" id="ARBA00023136"/>
    </source>
</evidence>
<evidence type="ECO:0000256" key="6">
    <source>
        <dbReference type="ARBA" id="ARBA00022989"/>
    </source>
</evidence>
<evidence type="ECO:0000256" key="8">
    <source>
        <dbReference type="ARBA" id="ARBA00023180"/>
    </source>
</evidence>
<feature type="transmembrane region" description="Helical" evidence="10">
    <location>
        <begin position="105"/>
        <end position="124"/>
    </location>
</feature>
<dbReference type="Pfam" id="PF01130">
    <property type="entry name" value="CD36"/>
    <property type="match status" value="1"/>
</dbReference>
<evidence type="ECO:0000256" key="10">
    <source>
        <dbReference type="SAM" id="Phobius"/>
    </source>
</evidence>
<reference evidence="11" key="2">
    <citation type="submission" date="2025-05" db="UniProtKB">
        <authorList>
            <consortium name="EnsemblMetazoa"/>
        </authorList>
    </citation>
    <scope>IDENTIFICATION</scope>
    <source>
        <strain evidence="11">Foshan</strain>
    </source>
</reference>
<keyword evidence="7 10" id="KW-0472">Membrane</keyword>
<feature type="region of interest" description="Disordered" evidence="9">
    <location>
        <begin position="577"/>
        <end position="598"/>
    </location>
</feature>
<accession>A0ABM2A285</accession>
<keyword evidence="5 10" id="KW-0812">Transmembrane</keyword>
<dbReference type="GeneID" id="134288118"/>
<evidence type="ECO:0000256" key="4">
    <source>
        <dbReference type="ARBA" id="ARBA00022475"/>
    </source>
</evidence>
<comment type="function">
    <text evidence="1">Plays an olfactory role that is not restricted to pheromone sensitivity.</text>
</comment>
<keyword evidence="6 10" id="KW-1133">Transmembrane helix</keyword>
<evidence type="ECO:0000256" key="1">
    <source>
        <dbReference type="ARBA" id="ARBA00003156"/>
    </source>
</evidence>
<keyword evidence="8" id="KW-0325">Glycoprotein</keyword>
<evidence type="ECO:0000256" key="3">
    <source>
        <dbReference type="ARBA" id="ARBA00010532"/>
    </source>
</evidence>
<dbReference type="PRINTS" id="PR01609">
    <property type="entry name" value="CD36FAMILY"/>
</dbReference>
<evidence type="ECO:0000313" key="12">
    <source>
        <dbReference type="Proteomes" id="UP000069940"/>
    </source>
</evidence>
<dbReference type="EnsemblMetazoa" id="AALFPA23_023754.R35401">
    <property type="protein sequence ID" value="AALFPA23_023754.P35401"/>
    <property type="gene ID" value="AALFPA23_023754"/>
</dbReference>
<organism evidence="11 12">
    <name type="scientific">Aedes albopictus</name>
    <name type="common">Asian tiger mosquito</name>
    <name type="synonym">Stegomyia albopicta</name>
    <dbReference type="NCBI Taxonomy" id="7160"/>
    <lineage>
        <taxon>Eukaryota</taxon>
        <taxon>Metazoa</taxon>
        <taxon>Ecdysozoa</taxon>
        <taxon>Arthropoda</taxon>
        <taxon>Hexapoda</taxon>
        <taxon>Insecta</taxon>
        <taxon>Pterygota</taxon>
        <taxon>Neoptera</taxon>
        <taxon>Endopterygota</taxon>
        <taxon>Diptera</taxon>
        <taxon>Nematocera</taxon>
        <taxon>Culicoidea</taxon>
        <taxon>Culicidae</taxon>
        <taxon>Culicinae</taxon>
        <taxon>Aedini</taxon>
        <taxon>Aedes</taxon>
        <taxon>Stegomyia</taxon>
    </lineage>
</organism>
<dbReference type="PANTHER" id="PTHR11923:SF50">
    <property type="entry name" value="GH19047P"/>
    <property type="match status" value="1"/>
</dbReference>
<proteinExistence type="inferred from homology"/>
<feature type="compositionally biased region" description="Polar residues" evidence="9">
    <location>
        <begin position="587"/>
        <end position="598"/>
    </location>
</feature>
<keyword evidence="4" id="KW-1003">Cell membrane</keyword>
<evidence type="ECO:0000256" key="2">
    <source>
        <dbReference type="ARBA" id="ARBA00004236"/>
    </source>
</evidence>
<name>A0ABM2A285_AEDAL</name>
<evidence type="ECO:0000256" key="9">
    <source>
        <dbReference type="SAM" id="MobiDB-lite"/>
    </source>
</evidence>
<feature type="transmembrane region" description="Helical" evidence="10">
    <location>
        <begin position="549"/>
        <end position="568"/>
    </location>
</feature>
<comment type="similarity">
    <text evidence="3">Belongs to the CD36 family.</text>
</comment>
<protein>
    <recommendedName>
        <fullName evidence="13">Plasma membrane glycoprotein cd36</fullName>
    </recommendedName>
</protein>
<comment type="subcellular location">
    <subcellularLocation>
        <location evidence="2">Cell membrane</location>
    </subcellularLocation>
</comment>
<evidence type="ECO:0000256" key="5">
    <source>
        <dbReference type="ARBA" id="ARBA00022692"/>
    </source>
</evidence>
<reference evidence="12" key="1">
    <citation type="journal article" date="2015" name="Proc. Natl. Acad. Sci. U.S.A.">
        <title>Genome sequence of the Asian Tiger mosquito, Aedes albopictus, reveals insights into its biology, genetics, and evolution.</title>
        <authorList>
            <person name="Chen X.G."/>
            <person name="Jiang X."/>
            <person name="Gu J."/>
            <person name="Xu M."/>
            <person name="Wu Y."/>
            <person name="Deng Y."/>
            <person name="Zhang C."/>
            <person name="Bonizzoni M."/>
            <person name="Dermauw W."/>
            <person name="Vontas J."/>
            <person name="Armbruster P."/>
            <person name="Huang X."/>
            <person name="Yang Y."/>
            <person name="Zhang H."/>
            <person name="He W."/>
            <person name="Peng H."/>
            <person name="Liu Y."/>
            <person name="Wu K."/>
            <person name="Chen J."/>
            <person name="Lirakis M."/>
            <person name="Topalis P."/>
            <person name="Van Leeuwen T."/>
            <person name="Hall A.B."/>
            <person name="Jiang X."/>
            <person name="Thorpe C."/>
            <person name="Mueller R.L."/>
            <person name="Sun C."/>
            <person name="Waterhouse R.M."/>
            <person name="Yan G."/>
            <person name="Tu Z.J."/>
            <person name="Fang X."/>
            <person name="James A.A."/>
        </authorList>
    </citation>
    <scope>NUCLEOTIDE SEQUENCE [LARGE SCALE GENOMIC DNA]</scope>
    <source>
        <strain evidence="12">Foshan</strain>
    </source>
</reference>
<sequence length="598" mass="67480">MTEIKSTIKEQNATQQHGALDTVHSTSLHQNNSSATANAKKHLKKQTSAFDNIAFHLGIKKTDNDQVDDRNLFVTLLQLLAYFCVPIIADTGFMTPKSAQGQRVLGVLVILFIASVTGFFVMWFTDVYDNSLLENLKLSYNSTAAEWWEKPPVNPLLKVHIFNYTNIEDFFSGKAEKLKVVDLGPYVYHETAEKVNVSYHKNGTISYKELRSYQFLANQSSGMQYDKVVVPNIPMITAISQSSDESIFKKMLLNTALSGVDAKAFKVLPVDLFLWGYEDELLKLAKKFSFDSEMPFSKFGILMTRNGTSSETFTIYSGEKDLKQLAIIKDLNGKSSLDIWTTDECNRVDGTDGSQFPPHLMDKRQTLYVFIKSLCRKFPLRYEKEVTLFDGIPAWRYKAPTDVFAHPSINADNQCFCHLGSASCPLSGLLNATLCSYGAPIYASFPHYYTGDKKLLEMVEGLDPQREKHETFADIHPRLAFPIDGASRFQINIEVKKASYISGLEPFKDGQILPVIWLEVVPGYISEELRNMIYHSTFSANAIQFSFKYGSLLICVTTFALLAMTCYFRTKNADDINDDEPEDQPTMKLNSISSEIRS</sequence>
<dbReference type="InterPro" id="IPR002159">
    <property type="entry name" value="CD36_fam"/>
</dbReference>